<gene>
    <name evidence="1" type="ORF">LCOR_01832.1</name>
</gene>
<comment type="caution">
    <text evidence="1">The sequence shown here is derived from an EMBL/GenBank/DDBJ whole genome shotgun (WGS) entry which is preliminary data.</text>
</comment>
<dbReference type="InterPro" id="IPR013965">
    <property type="entry name" value="DASH_Dad3"/>
</dbReference>
<dbReference type="GO" id="GO:0042729">
    <property type="term" value="C:DASH complex"/>
    <property type="evidence" value="ECO:0007669"/>
    <property type="project" value="InterPro"/>
</dbReference>
<dbReference type="Proteomes" id="UP000027586">
    <property type="component" value="Unassembled WGS sequence"/>
</dbReference>
<organism evidence="1 2">
    <name type="scientific">Lichtheimia corymbifera JMRC:FSU:9682</name>
    <dbReference type="NCBI Taxonomy" id="1263082"/>
    <lineage>
        <taxon>Eukaryota</taxon>
        <taxon>Fungi</taxon>
        <taxon>Fungi incertae sedis</taxon>
        <taxon>Mucoromycota</taxon>
        <taxon>Mucoromycotina</taxon>
        <taxon>Mucoromycetes</taxon>
        <taxon>Mucorales</taxon>
        <taxon>Lichtheimiaceae</taxon>
        <taxon>Lichtheimia</taxon>
    </lineage>
</organism>
<dbReference type="Pfam" id="PF08656">
    <property type="entry name" value="DASH_Dad3"/>
    <property type="match status" value="1"/>
</dbReference>
<dbReference type="STRING" id="1263082.A0A068RK68"/>
<accession>A0A068RK68</accession>
<dbReference type="GO" id="GO:0072686">
    <property type="term" value="C:mitotic spindle"/>
    <property type="evidence" value="ECO:0007669"/>
    <property type="project" value="InterPro"/>
</dbReference>
<evidence type="ECO:0000313" key="1">
    <source>
        <dbReference type="EMBL" id="CDH50110.1"/>
    </source>
</evidence>
<sequence length="79" mass="9093">MRTLEDAIISETQRFVDNIARLNALVASTNDDQVKPLFDKLLSVERKMSLVSTSFQTSWYGRKHDQDHADKHSTNRPAF</sequence>
<proteinExistence type="predicted"/>
<keyword evidence="2" id="KW-1185">Reference proteome</keyword>
<dbReference type="VEuPathDB" id="FungiDB:LCOR_01832.1"/>
<dbReference type="OrthoDB" id="2443965at2759"/>
<dbReference type="EMBL" id="CBTN010000005">
    <property type="protein sequence ID" value="CDH50110.1"/>
    <property type="molecule type" value="Genomic_DNA"/>
</dbReference>
<dbReference type="GO" id="GO:0008608">
    <property type="term" value="P:attachment of spindle microtubules to kinetochore"/>
    <property type="evidence" value="ECO:0007669"/>
    <property type="project" value="InterPro"/>
</dbReference>
<protein>
    <submittedName>
        <fullName evidence="1">Uncharacterized protein</fullName>
    </submittedName>
</protein>
<dbReference type="AlphaFoldDB" id="A0A068RK68"/>
<name>A0A068RK68_9FUNG</name>
<evidence type="ECO:0000313" key="2">
    <source>
        <dbReference type="Proteomes" id="UP000027586"/>
    </source>
</evidence>
<reference evidence="1" key="1">
    <citation type="submission" date="2013-08" db="EMBL/GenBank/DDBJ databases">
        <title>Gene expansion shapes genome architecture in the human pathogen Lichtheimia corymbifera: an evolutionary genomics analysis in the ancient terrestrial Mucorales (Mucoromycotina).</title>
        <authorList>
            <person name="Schwartze V.U."/>
            <person name="Winter S."/>
            <person name="Shelest E."/>
            <person name="Marcet-Houben M."/>
            <person name="Horn F."/>
            <person name="Wehner S."/>
            <person name="Hoffmann K."/>
            <person name="Riege K."/>
            <person name="Sammeth M."/>
            <person name="Nowrousian M."/>
            <person name="Valiante V."/>
            <person name="Linde J."/>
            <person name="Jacobsen I.D."/>
            <person name="Marz M."/>
            <person name="Brakhage A.A."/>
            <person name="Gabaldon T."/>
            <person name="Bocker S."/>
            <person name="Voigt K."/>
        </authorList>
    </citation>
    <scope>NUCLEOTIDE SEQUENCE [LARGE SCALE GENOMIC DNA]</scope>
    <source>
        <strain evidence="1">FSU 9682</strain>
    </source>
</reference>